<sequence>MTVFVEYIRKKLGWCPNAAAAGTVRRRYAAPGGEVGIEAVAGDGREMMEDIFVEYVSPRFIYDGQGDPRFQPGEELPASSPVHVRPAGVIL</sequence>
<comment type="caution">
    <text evidence="1">The sequence shown here is derived from an EMBL/GenBank/DDBJ whole genome shotgun (WGS) entry which is preliminary data.</text>
</comment>
<reference evidence="2" key="1">
    <citation type="journal article" date="2015" name="MBio">
        <title>Genome-Resolved Metagenomic Analysis Reveals Roles for Candidate Phyla and Other Microbial Community Members in Biogeochemical Transformations in Oil Reservoirs.</title>
        <authorList>
            <person name="Hu P."/>
            <person name="Tom L."/>
            <person name="Singh A."/>
            <person name="Thomas B.C."/>
            <person name="Baker B.J."/>
            <person name="Piceno Y.M."/>
            <person name="Andersen G.L."/>
            <person name="Banfield J.F."/>
        </authorList>
    </citation>
    <scope>NUCLEOTIDE SEQUENCE [LARGE SCALE GENOMIC DNA]</scope>
</reference>
<dbReference type="PATRIC" id="fig|2198.3.peg.1266"/>
<dbReference type="Proteomes" id="UP000054598">
    <property type="component" value="Unassembled WGS sequence"/>
</dbReference>
<protein>
    <submittedName>
        <fullName evidence="1">Uncharacterized protein</fullName>
    </submittedName>
</protein>
<accession>A0A101ISP9</accession>
<proteinExistence type="predicted"/>
<evidence type="ECO:0000313" key="1">
    <source>
        <dbReference type="EMBL" id="KUL00623.1"/>
    </source>
</evidence>
<organism evidence="1 2">
    <name type="scientific">Methanoculleus marisnigri</name>
    <dbReference type="NCBI Taxonomy" id="2198"/>
    <lineage>
        <taxon>Archaea</taxon>
        <taxon>Methanobacteriati</taxon>
        <taxon>Methanobacteriota</taxon>
        <taxon>Stenosarchaea group</taxon>
        <taxon>Methanomicrobia</taxon>
        <taxon>Methanomicrobiales</taxon>
        <taxon>Methanomicrobiaceae</taxon>
        <taxon>Methanoculleus</taxon>
    </lineage>
</organism>
<dbReference type="EMBL" id="LGHE01000156">
    <property type="protein sequence ID" value="KUL00623.1"/>
    <property type="molecule type" value="Genomic_DNA"/>
</dbReference>
<gene>
    <name evidence="1" type="ORF">XE10_1346</name>
</gene>
<evidence type="ECO:0000313" key="2">
    <source>
        <dbReference type="Proteomes" id="UP000054598"/>
    </source>
</evidence>
<name>A0A101ISP9_9EURY</name>
<dbReference type="AlphaFoldDB" id="A0A101ISP9"/>